<dbReference type="InterPro" id="IPR015422">
    <property type="entry name" value="PyrdxlP-dep_Trfase_small"/>
</dbReference>
<dbReference type="InterPro" id="IPR000192">
    <property type="entry name" value="Aminotrans_V_dom"/>
</dbReference>
<dbReference type="InterPro" id="IPR015421">
    <property type="entry name" value="PyrdxlP-dep_Trfase_major"/>
</dbReference>
<dbReference type="GO" id="GO:0031071">
    <property type="term" value="F:cysteine desulfurase activity"/>
    <property type="evidence" value="ECO:0007669"/>
    <property type="project" value="UniProtKB-EC"/>
</dbReference>
<feature type="domain" description="Aminotransferase class V" evidence="2">
    <location>
        <begin position="2"/>
        <end position="115"/>
    </location>
</feature>
<keyword evidence="3" id="KW-0808">Transferase</keyword>
<evidence type="ECO:0000313" key="3">
    <source>
        <dbReference type="EMBL" id="MPM87832.1"/>
    </source>
</evidence>
<evidence type="ECO:0000259" key="2">
    <source>
        <dbReference type="Pfam" id="PF00266"/>
    </source>
</evidence>
<sequence length="129" mass="14547">MAGAIGLAAALQYLQQFSMQEIAEYEEKMTVQLKQALLKIPGIKLVGDLDEARHGVLSFYHQSIHAHDLAALLDKKNIAIRAGFHCAMPFHQLHQLPATARVSLALYTQEKEIEFFLESLAEIIQKYQK</sequence>
<dbReference type="AlphaFoldDB" id="A0A645DGX3"/>
<comment type="caution">
    <text evidence="3">The sequence shown here is derived from an EMBL/GenBank/DDBJ whole genome shotgun (WGS) entry which is preliminary data.</text>
</comment>
<keyword evidence="1" id="KW-0663">Pyridoxal phosphate</keyword>
<accession>A0A645DGX3</accession>
<dbReference type="Pfam" id="PF00266">
    <property type="entry name" value="Aminotran_5"/>
    <property type="match status" value="1"/>
</dbReference>
<proteinExistence type="predicted"/>
<dbReference type="Gene3D" id="3.90.1150.10">
    <property type="entry name" value="Aspartate Aminotransferase, domain 1"/>
    <property type="match status" value="1"/>
</dbReference>
<dbReference type="EMBL" id="VSSQ01035575">
    <property type="protein sequence ID" value="MPM87832.1"/>
    <property type="molecule type" value="Genomic_DNA"/>
</dbReference>
<dbReference type="EC" id="2.8.1.7" evidence="3"/>
<dbReference type="SUPFAM" id="SSF53383">
    <property type="entry name" value="PLP-dependent transferases"/>
    <property type="match status" value="1"/>
</dbReference>
<dbReference type="PANTHER" id="PTHR43586:SF8">
    <property type="entry name" value="CYSTEINE DESULFURASE 1, CHLOROPLASTIC"/>
    <property type="match status" value="1"/>
</dbReference>
<protein>
    <submittedName>
        <fullName evidence="3">Cysteine desulfurase SufS</fullName>
        <ecNumber evidence="3">2.8.1.7</ecNumber>
    </submittedName>
</protein>
<dbReference type="PANTHER" id="PTHR43586">
    <property type="entry name" value="CYSTEINE DESULFURASE"/>
    <property type="match status" value="1"/>
</dbReference>
<dbReference type="InterPro" id="IPR015424">
    <property type="entry name" value="PyrdxlP-dep_Trfase"/>
</dbReference>
<evidence type="ECO:0000256" key="1">
    <source>
        <dbReference type="ARBA" id="ARBA00022898"/>
    </source>
</evidence>
<reference evidence="3" key="1">
    <citation type="submission" date="2019-08" db="EMBL/GenBank/DDBJ databases">
        <authorList>
            <person name="Kucharzyk K."/>
            <person name="Murdoch R.W."/>
            <person name="Higgins S."/>
            <person name="Loffler F."/>
        </authorList>
    </citation>
    <scope>NUCLEOTIDE SEQUENCE</scope>
</reference>
<dbReference type="Gene3D" id="3.40.640.10">
    <property type="entry name" value="Type I PLP-dependent aspartate aminotransferase-like (Major domain)"/>
    <property type="match status" value="1"/>
</dbReference>
<gene>
    <name evidence="3" type="primary">sufS_38</name>
    <name evidence="3" type="ORF">SDC9_134932</name>
</gene>
<name>A0A645DGX3_9ZZZZ</name>
<organism evidence="3">
    <name type="scientific">bioreactor metagenome</name>
    <dbReference type="NCBI Taxonomy" id="1076179"/>
    <lineage>
        <taxon>unclassified sequences</taxon>
        <taxon>metagenomes</taxon>
        <taxon>ecological metagenomes</taxon>
    </lineage>
</organism>